<feature type="compositionally biased region" description="Basic and acidic residues" evidence="1">
    <location>
        <begin position="9"/>
        <end position="53"/>
    </location>
</feature>
<reference evidence="2 3" key="1">
    <citation type="submission" date="2016-10" db="EMBL/GenBank/DDBJ databases">
        <authorList>
            <person name="de Groot N.N."/>
        </authorList>
    </citation>
    <scope>NUCLEOTIDE SEQUENCE [LARGE SCALE GENOMIC DNA]</scope>
    <source>
        <strain evidence="2 3">DSM 29433</strain>
    </source>
</reference>
<sequence length="53" mass="6067">MHNRKYKVKHPELSGSELHHDLKNEPGEDGDPNHIEEETLSDKDGDKDQDSKS</sequence>
<evidence type="ECO:0000256" key="1">
    <source>
        <dbReference type="SAM" id="MobiDB-lite"/>
    </source>
</evidence>
<dbReference type="EMBL" id="FOZM01000003">
    <property type="protein sequence ID" value="SFS21215.1"/>
    <property type="molecule type" value="Genomic_DNA"/>
</dbReference>
<dbReference type="Proteomes" id="UP000198926">
    <property type="component" value="Unassembled WGS sequence"/>
</dbReference>
<proteinExistence type="predicted"/>
<gene>
    <name evidence="2" type="ORF">SAMN05444714_2769</name>
</gene>
<organism evidence="2 3">
    <name type="scientific">Yoonia litorea</name>
    <dbReference type="NCBI Taxonomy" id="1123755"/>
    <lineage>
        <taxon>Bacteria</taxon>
        <taxon>Pseudomonadati</taxon>
        <taxon>Pseudomonadota</taxon>
        <taxon>Alphaproteobacteria</taxon>
        <taxon>Rhodobacterales</taxon>
        <taxon>Paracoccaceae</taxon>
        <taxon>Yoonia</taxon>
    </lineage>
</organism>
<dbReference type="AlphaFoldDB" id="A0A1I6MZS6"/>
<protein>
    <submittedName>
        <fullName evidence="2">Uncharacterized protein</fullName>
    </submittedName>
</protein>
<evidence type="ECO:0000313" key="3">
    <source>
        <dbReference type="Proteomes" id="UP000198926"/>
    </source>
</evidence>
<keyword evidence="3" id="KW-1185">Reference proteome</keyword>
<feature type="region of interest" description="Disordered" evidence="1">
    <location>
        <begin position="1"/>
        <end position="53"/>
    </location>
</feature>
<name>A0A1I6MZS6_9RHOB</name>
<dbReference type="RefSeq" id="WP_165606603.1">
    <property type="nucleotide sequence ID" value="NZ_FOZM01000003.1"/>
</dbReference>
<accession>A0A1I6MZS6</accession>
<evidence type="ECO:0000313" key="2">
    <source>
        <dbReference type="EMBL" id="SFS21215.1"/>
    </source>
</evidence>